<reference evidence="2" key="1">
    <citation type="journal article" date="2015" name="PeerJ">
        <title>First genomic representation of candidate bacterial phylum KSB3 points to enhanced environmental sensing as a trigger of wastewater bulking.</title>
        <authorList>
            <person name="Sekiguchi Y."/>
            <person name="Ohashi A."/>
            <person name="Parks D.H."/>
            <person name="Yamauchi T."/>
            <person name="Tyson G.W."/>
            <person name="Hugenholtz P."/>
        </authorList>
    </citation>
    <scope>NUCLEOTIDE SEQUENCE [LARGE SCALE GENOMIC DNA]</scope>
</reference>
<evidence type="ECO:0000259" key="1">
    <source>
        <dbReference type="SMART" id="SM00960"/>
    </source>
</evidence>
<dbReference type="STRING" id="1499966.U14_02218"/>
<gene>
    <name evidence="2" type="ORF">U14_02218</name>
</gene>
<dbReference type="SUPFAM" id="SSF103196">
    <property type="entry name" value="Roadblock/LC7 domain"/>
    <property type="match status" value="1"/>
</dbReference>
<sequence>MFQELQQILHDLHQRIEGLEELVVLQQDGSLLAERHTAEDSATIRTASTAFAALASQMYENLGRGSATEAIIRGKDRFLAIYSMPQDRTFLAIVGSSSVNFGLLNSGGRITIKKIHELLSKASS</sequence>
<organism evidence="2">
    <name type="scientific">Candidatus Moduliflexus flocculans</name>
    <dbReference type="NCBI Taxonomy" id="1499966"/>
    <lineage>
        <taxon>Bacteria</taxon>
        <taxon>Candidatus Moduliflexota</taxon>
        <taxon>Candidatus Moduliflexia</taxon>
        <taxon>Candidatus Moduliflexales</taxon>
        <taxon>Candidatus Moduliflexaceae</taxon>
    </lineage>
</organism>
<keyword evidence="3" id="KW-1185">Reference proteome</keyword>
<dbReference type="InterPro" id="IPR004942">
    <property type="entry name" value="Roadblock/LAMTOR2_dom"/>
</dbReference>
<name>A0A0S6VU33_9BACT</name>
<dbReference type="Proteomes" id="UP000030700">
    <property type="component" value="Unassembled WGS sequence"/>
</dbReference>
<dbReference type="Gene3D" id="3.30.450.30">
    <property type="entry name" value="Dynein light chain 2a, cytoplasmic"/>
    <property type="match status" value="1"/>
</dbReference>
<dbReference type="EMBL" id="DF820456">
    <property type="protein sequence ID" value="GAK50976.1"/>
    <property type="molecule type" value="Genomic_DNA"/>
</dbReference>
<protein>
    <recommendedName>
        <fullName evidence="1">Roadblock/LAMTOR2 domain-containing protein</fullName>
    </recommendedName>
</protein>
<evidence type="ECO:0000313" key="2">
    <source>
        <dbReference type="EMBL" id="GAK50976.1"/>
    </source>
</evidence>
<dbReference type="HOGENOM" id="CLU_1999399_0_0_0"/>
<dbReference type="SMART" id="SM00960">
    <property type="entry name" value="Robl_LC7"/>
    <property type="match status" value="1"/>
</dbReference>
<dbReference type="Pfam" id="PF03259">
    <property type="entry name" value="Robl_LC7"/>
    <property type="match status" value="1"/>
</dbReference>
<evidence type="ECO:0000313" key="3">
    <source>
        <dbReference type="Proteomes" id="UP000030700"/>
    </source>
</evidence>
<dbReference type="AlphaFoldDB" id="A0A0S6VU33"/>
<proteinExistence type="predicted"/>
<feature type="domain" description="Roadblock/LAMTOR2" evidence="1">
    <location>
        <begin position="6"/>
        <end position="95"/>
    </location>
</feature>
<accession>A0A0S6VU33</accession>